<evidence type="ECO:0000313" key="3">
    <source>
        <dbReference type="Proteomes" id="UP001154282"/>
    </source>
</evidence>
<proteinExistence type="predicted"/>
<accession>A0AAV0I1D7</accession>
<reference evidence="2" key="1">
    <citation type="submission" date="2022-08" db="EMBL/GenBank/DDBJ databases">
        <authorList>
            <person name="Gutierrez-Valencia J."/>
        </authorList>
    </citation>
    <scope>NUCLEOTIDE SEQUENCE</scope>
</reference>
<comment type="caution">
    <text evidence="2">The sequence shown here is derived from an EMBL/GenBank/DDBJ whole genome shotgun (WGS) entry which is preliminary data.</text>
</comment>
<keyword evidence="3" id="KW-1185">Reference proteome</keyword>
<dbReference type="Proteomes" id="UP001154282">
    <property type="component" value="Unassembled WGS sequence"/>
</dbReference>
<dbReference type="EMBL" id="CAMGYJ010000003">
    <property type="protein sequence ID" value="CAI0390444.1"/>
    <property type="molecule type" value="Genomic_DNA"/>
</dbReference>
<sequence length="195" mass="21564">MTLCNLKSAKQFSKQLEGTKWAPQRGDWGNSYRDNNPSTRSPESLYNRSHTDPTTPSPPPLSQPHSNWRRFAFLFLRLRRVDYLPDQSFAILVFHPRRQRRALQQLRDDLVRLVVDAVEELRFSDVGGGDGRGIGGGGVSEPELDCGRDGLDPQPELFVGDLGRVLDVDAVVGIAAAAAGWRNRSCGGGVESHVI</sequence>
<feature type="region of interest" description="Disordered" evidence="1">
    <location>
        <begin position="20"/>
        <end position="63"/>
    </location>
</feature>
<evidence type="ECO:0000313" key="2">
    <source>
        <dbReference type="EMBL" id="CAI0390444.1"/>
    </source>
</evidence>
<gene>
    <name evidence="2" type="ORF">LITE_LOCUS6730</name>
</gene>
<name>A0AAV0I1D7_9ROSI</name>
<feature type="compositionally biased region" description="Polar residues" evidence="1">
    <location>
        <begin position="32"/>
        <end position="48"/>
    </location>
</feature>
<feature type="non-terminal residue" evidence="2">
    <location>
        <position position="195"/>
    </location>
</feature>
<protein>
    <submittedName>
        <fullName evidence="2">Uncharacterized protein</fullName>
    </submittedName>
</protein>
<organism evidence="2 3">
    <name type="scientific">Linum tenue</name>
    <dbReference type="NCBI Taxonomy" id="586396"/>
    <lineage>
        <taxon>Eukaryota</taxon>
        <taxon>Viridiplantae</taxon>
        <taxon>Streptophyta</taxon>
        <taxon>Embryophyta</taxon>
        <taxon>Tracheophyta</taxon>
        <taxon>Spermatophyta</taxon>
        <taxon>Magnoliopsida</taxon>
        <taxon>eudicotyledons</taxon>
        <taxon>Gunneridae</taxon>
        <taxon>Pentapetalae</taxon>
        <taxon>rosids</taxon>
        <taxon>fabids</taxon>
        <taxon>Malpighiales</taxon>
        <taxon>Linaceae</taxon>
        <taxon>Linum</taxon>
    </lineage>
</organism>
<dbReference type="AlphaFoldDB" id="A0AAV0I1D7"/>
<evidence type="ECO:0000256" key="1">
    <source>
        <dbReference type="SAM" id="MobiDB-lite"/>
    </source>
</evidence>